<dbReference type="AlphaFoldDB" id="A0AAV5GJ98"/>
<feature type="region of interest" description="Disordered" evidence="1">
    <location>
        <begin position="27"/>
        <end position="51"/>
    </location>
</feature>
<dbReference type="EMBL" id="BQKY01000005">
    <property type="protein sequence ID" value="GJN89522.1"/>
    <property type="molecule type" value="Genomic_DNA"/>
</dbReference>
<keyword evidence="3" id="KW-1185">Reference proteome</keyword>
<gene>
    <name evidence="2" type="ORF">Rhopal_002509-T1</name>
</gene>
<proteinExistence type="predicted"/>
<organism evidence="2 3">
    <name type="scientific">Rhodotorula paludigena</name>
    <dbReference type="NCBI Taxonomy" id="86838"/>
    <lineage>
        <taxon>Eukaryota</taxon>
        <taxon>Fungi</taxon>
        <taxon>Dikarya</taxon>
        <taxon>Basidiomycota</taxon>
        <taxon>Pucciniomycotina</taxon>
        <taxon>Microbotryomycetes</taxon>
        <taxon>Sporidiobolales</taxon>
        <taxon>Sporidiobolaceae</taxon>
        <taxon>Rhodotorula</taxon>
    </lineage>
</organism>
<evidence type="ECO:0000256" key="1">
    <source>
        <dbReference type="SAM" id="MobiDB-lite"/>
    </source>
</evidence>
<sequence length="105" mass="11474">MSNSDKFTQDDAIVADDSVPQQAVGVLDGDDETLPSDGNYESVRDNQVGQDEFENDEFDGVRKENILDSTERSTRGKTNYAQADDEADRIVDNVAEANVGTSRIA</sequence>
<accession>A0AAV5GJ98</accession>
<reference evidence="2 3" key="1">
    <citation type="submission" date="2021-12" db="EMBL/GenBank/DDBJ databases">
        <title>High titer production of polyol ester of fatty acids by Rhodotorula paludigena BS15 towards product separation-free biomass refinery.</title>
        <authorList>
            <person name="Mano J."/>
            <person name="Ono H."/>
            <person name="Tanaka T."/>
            <person name="Naito K."/>
            <person name="Sushida H."/>
            <person name="Ike M."/>
            <person name="Tokuyasu K."/>
            <person name="Kitaoka M."/>
        </authorList>
    </citation>
    <scope>NUCLEOTIDE SEQUENCE [LARGE SCALE GENOMIC DNA]</scope>
    <source>
        <strain evidence="2 3">BS15</strain>
    </source>
</reference>
<evidence type="ECO:0000313" key="2">
    <source>
        <dbReference type="EMBL" id="GJN89522.1"/>
    </source>
</evidence>
<dbReference type="Proteomes" id="UP001342314">
    <property type="component" value="Unassembled WGS sequence"/>
</dbReference>
<name>A0AAV5GJ98_9BASI</name>
<evidence type="ECO:0000313" key="3">
    <source>
        <dbReference type="Proteomes" id="UP001342314"/>
    </source>
</evidence>
<comment type="caution">
    <text evidence="2">The sequence shown here is derived from an EMBL/GenBank/DDBJ whole genome shotgun (WGS) entry which is preliminary data.</text>
</comment>
<protein>
    <submittedName>
        <fullName evidence="2">Uncharacterized protein</fullName>
    </submittedName>
</protein>